<dbReference type="AlphaFoldDB" id="G0TZF4"/>
<gene>
    <name evidence="1" type="ORF">TVY486_0706720</name>
</gene>
<protein>
    <submittedName>
        <fullName evidence="1">Uncharacterized protein</fullName>
    </submittedName>
</protein>
<organism evidence="1">
    <name type="scientific">Trypanosoma vivax (strain Y486)</name>
    <dbReference type="NCBI Taxonomy" id="1055687"/>
    <lineage>
        <taxon>Eukaryota</taxon>
        <taxon>Discoba</taxon>
        <taxon>Euglenozoa</taxon>
        <taxon>Kinetoplastea</taxon>
        <taxon>Metakinetoplastina</taxon>
        <taxon>Trypanosomatida</taxon>
        <taxon>Trypanosomatidae</taxon>
        <taxon>Trypanosoma</taxon>
        <taxon>Duttonella</taxon>
    </lineage>
</organism>
<dbReference type="EMBL" id="HE573023">
    <property type="protein sequence ID" value="CCC49357.1"/>
    <property type="molecule type" value="Genomic_DNA"/>
</dbReference>
<name>G0TZF4_TRYVY</name>
<reference evidence="1" key="1">
    <citation type="journal article" date="2012" name="Proc. Natl. Acad. Sci. U.S.A.">
        <title>Antigenic diversity is generated by distinct evolutionary mechanisms in African trypanosome species.</title>
        <authorList>
            <person name="Jackson A.P."/>
            <person name="Berry A."/>
            <person name="Aslett M."/>
            <person name="Allison H.C."/>
            <person name="Burton P."/>
            <person name="Vavrova-Anderson J."/>
            <person name="Brown R."/>
            <person name="Browne H."/>
            <person name="Corton N."/>
            <person name="Hauser H."/>
            <person name="Gamble J."/>
            <person name="Gilderthorp R."/>
            <person name="Marcello L."/>
            <person name="McQuillan J."/>
            <person name="Otto T.D."/>
            <person name="Quail M.A."/>
            <person name="Sanders M.J."/>
            <person name="van Tonder A."/>
            <person name="Ginger M.L."/>
            <person name="Field M.C."/>
            <person name="Barry J.D."/>
            <person name="Hertz-Fowler C."/>
            <person name="Berriman M."/>
        </authorList>
    </citation>
    <scope>NUCLEOTIDE SEQUENCE</scope>
    <source>
        <strain evidence="1">Y486</strain>
    </source>
</reference>
<sequence>MVCHVQLRGSFECVVVLRLGYGGAMTVATMELNSGVEIAPKKIAPLCMPGLVHHFLFSSLLVLSFSPTKTLSAVRFRPAPGSGAGHYVLQSRGRGFQKGGQGTPAAVAGTSTCLSVCHSTR</sequence>
<accession>G0TZF4</accession>
<dbReference type="VEuPathDB" id="TriTrypDB:TvY486_0706720"/>
<evidence type="ECO:0000313" key="1">
    <source>
        <dbReference type="EMBL" id="CCC49357.1"/>
    </source>
</evidence>
<proteinExistence type="predicted"/>